<dbReference type="InterPro" id="IPR006091">
    <property type="entry name" value="Acyl-CoA_Oxase/DH_mid-dom"/>
</dbReference>
<evidence type="ECO:0000256" key="1">
    <source>
        <dbReference type="ARBA" id="ARBA00023002"/>
    </source>
</evidence>
<dbReference type="Gene3D" id="2.40.110.10">
    <property type="entry name" value="Butyryl-CoA Dehydrogenase, subunit A, domain 2"/>
    <property type="match status" value="1"/>
</dbReference>
<dbReference type="GO" id="GO:0033539">
    <property type="term" value="P:fatty acid beta-oxidation using acyl-CoA dehydrogenase"/>
    <property type="evidence" value="ECO:0007669"/>
    <property type="project" value="TreeGrafter"/>
</dbReference>
<accession>A0A9P6WU64</accession>
<name>A0A9P6WU64_RHIOR</name>
<organism evidence="3 4">
    <name type="scientific">Rhizopus oryzae</name>
    <name type="common">Mucormycosis agent</name>
    <name type="synonym">Rhizopus arrhizus var. delemar</name>
    <dbReference type="NCBI Taxonomy" id="64495"/>
    <lineage>
        <taxon>Eukaryota</taxon>
        <taxon>Fungi</taxon>
        <taxon>Fungi incertae sedis</taxon>
        <taxon>Mucoromycota</taxon>
        <taxon>Mucoromycotina</taxon>
        <taxon>Mucoromycetes</taxon>
        <taxon>Mucorales</taxon>
        <taxon>Mucorineae</taxon>
        <taxon>Rhizopodaceae</taxon>
        <taxon>Rhizopus</taxon>
    </lineage>
</organism>
<dbReference type="GO" id="GO:0003995">
    <property type="term" value="F:acyl-CoA dehydrogenase activity"/>
    <property type="evidence" value="ECO:0007669"/>
    <property type="project" value="TreeGrafter"/>
</dbReference>
<dbReference type="AlphaFoldDB" id="A0A9P6WU64"/>
<dbReference type="CDD" id="cd00567">
    <property type="entry name" value="ACAD"/>
    <property type="match status" value="1"/>
</dbReference>
<feature type="domain" description="Acyl-CoA oxidase/dehydrogenase middle" evidence="2">
    <location>
        <begin position="1"/>
        <end position="90"/>
    </location>
</feature>
<dbReference type="Pfam" id="PF02770">
    <property type="entry name" value="Acyl-CoA_dh_M"/>
    <property type="match status" value="1"/>
</dbReference>
<sequence>MTEPAPGAGSAPSLLRARAERRGQRWVLNGHKQFISGGVGADFALVLAQTDAGATLFVVPANTPGYRVVRDIGMVTGYQIGGHAELDLDGCEVGDDAVLGEPGRGLEYAQLRLEPARLVNPSARAWPTCSRSRPWWRIRTSTCTPAGCWKRRGSTPS</sequence>
<dbReference type="InterPro" id="IPR009100">
    <property type="entry name" value="AcylCoA_DH/oxidase_NM_dom_sf"/>
</dbReference>
<keyword evidence="4" id="KW-1185">Reference proteome</keyword>
<protein>
    <recommendedName>
        <fullName evidence="2">Acyl-CoA oxidase/dehydrogenase middle domain-containing protein</fullName>
    </recommendedName>
</protein>
<dbReference type="PANTHER" id="PTHR48083:SF13">
    <property type="entry name" value="ACYL-COA DEHYDROGENASE FAMILY MEMBER 11"/>
    <property type="match status" value="1"/>
</dbReference>
<dbReference type="Proteomes" id="UP000716291">
    <property type="component" value="Unassembled WGS sequence"/>
</dbReference>
<gene>
    <name evidence="3" type="ORF">G6F64_014051</name>
</gene>
<dbReference type="EMBL" id="JAANQT010007109">
    <property type="protein sequence ID" value="KAG1289236.1"/>
    <property type="molecule type" value="Genomic_DNA"/>
</dbReference>
<evidence type="ECO:0000259" key="2">
    <source>
        <dbReference type="Pfam" id="PF02770"/>
    </source>
</evidence>
<dbReference type="InterPro" id="IPR050741">
    <property type="entry name" value="Acyl-CoA_dehydrogenase"/>
</dbReference>
<comment type="caution">
    <text evidence="3">The sequence shown here is derived from an EMBL/GenBank/DDBJ whole genome shotgun (WGS) entry which is preliminary data.</text>
</comment>
<dbReference type="GO" id="GO:0005737">
    <property type="term" value="C:cytoplasm"/>
    <property type="evidence" value="ECO:0007669"/>
    <property type="project" value="TreeGrafter"/>
</dbReference>
<reference evidence="3" key="1">
    <citation type="journal article" date="2020" name="Microb. Genom.">
        <title>Genetic diversity of clinical and environmental Mucorales isolates obtained from an investigation of mucormycosis cases among solid organ transplant recipients.</title>
        <authorList>
            <person name="Nguyen M.H."/>
            <person name="Kaul D."/>
            <person name="Muto C."/>
            <person name="Cheng S.J."/>
            <person name="Richter R.A."/>
            <person name="Bruno V.M."/>
            <person name="Liu G."/>
            <person name="Beyhan S."/>
            <person name="Sundermann A.J."/>
            <person name="Mounaud S."/>
            <person name="Pasculle A.W."/>
            <person name="Nierman W.C."/>
            <person name="Driscoll E."/>
            <person name="Cumbie R."/>
            <person name="Clancy C.J."/>
            <person name="Dupont C.L."/>
        </authorList>
    </citation>
    <scope>NUCLEOTIDE SEQUENCE</scope>
    <source>
        <strain evidence="3">GL11</strain>
    </source>
</reference>
<dbReference type="PANTHER" id="PTHR48083">
    <property type="entry name" value="MEDIUM-CHAIN SPECIFIC ACYL-COA DEHYDROGENASE, MITOCHONDRIAL-RELATED"/>
    <property type="match status" value="1"/>
</dbReference>
<keyword evidence="1" id="KW-0560">Oxidoreductase</keyword>
<dbReference type="InterPro" id="IPR046373">
    <property type="entry name" value="Acyl-CoA_Oxase/DH_mid-dom_sf"/>
</dbReference>
<proteinExistence type="predicted"/>
<evidence type="ECO:0000313" key="3">
    <source>
        <dbReference type="EMBL" id="KAG1289236.1"/>
    </source>
</evidence>
<dbReference type="SUPFAM" id="SSF56645">
    <property type="entry name" value="Acyl-CoA dehydrogenase NM domain-like"/>
    <property type="match status" value="1"/>
</dbReference>
<evidence type="ECO:0000313" key="4">
    <source>
        <dbReference type="Proteomes" id="UP000716291"/>
    </source>
</evidence>